<protein>
    <submittedName>
        <fullName evidence="2">Uncharacterized protein</fullName>
    </submittedName>
</protein>
<proteinExistence type="predicted"/>
<evidence type="ECO:0000313" key="3">
    <source>
        <dbReference type="Proteomes" id="UP000886653"/>
    </source>
</evidence>
<evidence type="ECO:0000313" key="2">
    <source>
        <dbReference type="EMBL" id="KAG0151577.1"/>
    </source>
</evidence>
<dbReference type="EMBL" id="MU167212">
    <property type="protein sequence ID" value="KAG0151577.1"/>
    <property type="molecule type" value="Genomic_DNA"/>
</dbReference>
<comment type="caution">
    <text evidence="2">The sequence shown here is derived from an EMBL/GenBank/DDBJ whole genome shotgun (WGS) entry which is preliminary data.</text>
</comment>
<feature type="region of interest" description="Disordered" evidence="1">
    <location>
        <begin position="29"/>
        <end position="59"/>
    </location>
</feature>
<gene>
    <name evidence="2" type="ORF">CROQUDRAFT_86603</name>
</gene>
<feature type="compositionally biased region" description="Basic and acidic residues" evidence="1">
    <location>
        <begin position="142"/>
        <end position="154"/>
    </location>
</feature>
<feature type="compositionally biased region" description="Basic residues" evidence="1">
    <location>
        <begin position="29"/>
        <end position="40"/>
    </location>
</feature>
<organism evidence="2 3">
    <name type="scientific">Cronartium quercuum f. sp. fusiforme G11</name>
    <dbReference type="NCBI Taxonomy" id="708437"/>
    <lineage>
        <taxon>Eukaryota</taxon>
        <taxon>Fungi</taxon>
        <taxon>Dikarya</taxon>
        <taxon>Basidiomycota</taxon>
        <taxon>Pucciniomycotina</taxon>
        <taxon>Pucciniomycetes</taxon>
        <taxon>Pucciniales</taxon>
        <taxon>Coleosporiaceae</taxon>
        <taxon>Cronartium</taxon>
    </lineage>
</organism>
<dbReference type="Proteomes" id="UP000886653">
    <property type="component" value="Unassembled WGS sequence"/>
</dbReference>
<keyword evidence="3" id="KW-1185">Reference proteome</keyword>
<dbReference type="AlphaFoldDB" id="A0A9P6NWB0"/>
<accession>A0A9P6NWB0</accession>
<sequence>MKYHGIRSGWSWTRLESIQFPFSRLHRPTHSKSLKPRPHKPQCSSENSEEGARRRHAPNIARRRHLAATEFVSFTDPVWFRPFGYFFDVSLRGVVGGLCTTLSNRLKLGFDMTEPYGGFSPHDPSASRYARPCGTTGTSQRTGRESEEKREERDLPVCSYTPKLCSMAA</sequence>
<reference evidence="2" key="1">
    <citation type="submission" date="2013-11" db="EMBL/GenBank/DDBJ databases">
        <title>Genome sequence of the fusiform rust pathogen reveals effectors for host alternation and coevolution with pine.</title>
        <authorList>
            <consortium name="DOE Joint Genome Institute"/>
            <person name="Smith K."/>
            <person name="Pendleton A."/>
            <person name="Kubisiak T."/>
            <person name="Anderson C."/>
            <person name="Salamov A."/>
            <person name="Aerts A."/>
            <person name="Riley R."/>
            <person name="Clum A."/>
            <person name="Lindquist E."/>
            <person name="Ence D."/>
            <person name="Campbell M."/>
            <person name="Kronenberg Z."/>
            <person name="Feau N."/>
            <person name="Dhillon B."/>
            <person name="Hamelin R."/>
            <person name="Burleigh J."/>
            <person name="Smith J."/>
            <person name="Yandell M."/>
            <person name="Nelson C."/>
            <person name="Grigoriev I."/>
            <person name="Davis J."/>
        </authorList>
    </citation>
    <scope>NUCLEOTIDE SEQUENCE</scope>
    <source>
        <strain evidence="2">G11</strain>
    </source>
</reference>
<feature type="region of interest" description="Disordered" evidence="1">
    <location>
        <begin position="119"/>
        <end position="154"/>
    </location>
</feature>
<evidence type="ECO:0000256" key="1">
    <source>
        <dbReference type="SAM" id="MobiDB-lite"/>
    </source>
</evidence>
<name>A0A9P6NWB0_9BASI</name>